<dbReference type="PANTHER" id="PTHR33376:SF4">
    <property type="entry name" value="SIALIC ACID-BINDING PERIPLASMIC PROTEIN SIAP"/>
    <property type="match status" value="1"/>
</dbReference>
<gene>
    <name evidence="2" type="ORF">GCM10007924_11100</name>
</gene>
<dbReference type="NCBIfam" id="NF037995">
    <property type="entry name" value="TRAP_S1"/>
    <property type="match status" value="1"/>
</dbReference>
<protein>
    <submittedName>
        <fullName evidence="2">C4-dicarboxylate ABC transporter</fullName>
    </submittedName>
</protein>
<organism evidence="2 3">
    <name type="scientific">Sneathiella chinensis</name>
    <dbReference type="NCBI Taxonomy" id="349750"/>
    <lineage>
        <taxon>Bacteria</taxon>
        <taxon>Pseudomonadati</taxon>
        <taxon>Pseudomonadota</taxon>
        <taxon>Alphaproteobacteria</taxon>
        <taxon>Sneathiellales</taxon>
        <taxon>Sneathiellaceae</taxon>
        <taxon>Sneathiella</taxon>
    </lineage>
</organism>
<dbReference type="CDD" id="cd13602">
    <property type="entry name" value="PBP2_TRAP_BpDctp6_7"/>
    <property type="match status" value="1"/>
</dbReference>
<proteinExistence type="predicted"/>
<dbReference type="Pfam" id="PF03480">
    <property type="entry name" value="DctP"/>
    <property type="match status" value="1"/>
</dbReference>
<dbReference type="Proteomes" id="UP001161409">
    <property type="component" value="Unassembled WGS sequence"/>
</dbReference>
<dbReference type="InterPro" id="IPR038404">
    <property type="entry name" value="TRAP_DctP_sf"/>
</dbReference>
<reference evidence="2" key="2">
    <citation type="submission" date="2023-01" db="EMBL/GenBank/DDBJ databases">
        <title>Draft genome sequence of Sneathiella chinensis strain NBRC 103408.</title>
        <authorList>
            <person name="Sun Q."/>
            <person name="Mori K."/>
        </authorList>
    </citation>
    <scope>NUCLEOTIDE SEQUENCE</scope>
    <source>
        <strain evidence="2">NBRC 103408</strain>
    </source>
</reference>
<reference evidence="2" key="1">
    <citation type="journal article" date="2014" name="Int. J. Syst. Evol. Microbiol.">
        <title>Complete genome of a new Firmicutes species belonging to the dominant human colonic microbiota ('Ruminococcus bicirculans') reveals two chromosomes and a selective capacity to utilize plant glucans.</title>
        <authorList>
            <consortium name="NISC Comparative Sequencing Program"/>
            <person name="Wegmann U."/>
            <person name="Louis P."/>
            <person name="Goesmann A."/>
            <person name="Henrissat B."/>
            <person name="Duncan S.H."/>
            <person name="Flint H.J."/>
        </authorList>
    </citation>
    <scope>NUCLEOTIDE SEQUENCE</scope>
    <source>
        <strain evidence="2">NBRC 103408</strain>
    </source>
</reference>
<name>A0ABQ5U3M4_9PROT</name>
<keyword evidence="3" id="KW-1185">Reference proteome</keyword>
<dbReference type="RefSeq" id="WP_206374340.1">
    <property type="nucleotide sequence ID" value="NZ_BSNF01000001.1"/>
</dbReference>
<dbReference type="Gene3D" id="3.40.190.170">
    <property type="entry name" value="Bacterial extracellular solute-binding protein, family 7"/>
    <property type="match status" value="1"/>
</dbReference>
<dbReference type="PANTHER" id="PTHR33376">
    <property type="match status" value="1"/>
</dbReference>
<evidence type="ECO:0000313" key="3">
    <source>
        <dbReference type="Proteomes" id="UP001161409"/>
    </source>
</evidence>
<keyword evidence="1" id="KW-0732">Signal</keyword>
<dbReference type="EMBL" id="BSNF01000001">
    <property type="protein sequence ID" value="GLQ05889.1"/>
    <property type="molecule type" value="Genomic_DNA"/>
</dbReference>
<dbReference type="InterPro" id="IPR018389">
    <property type="entry name" value="DctP_fam"/>
</dbReference>
<sequence>MKMREGCVRGWKYGVLGALAVMSIAAVGSDSAAAEKWNLANAYGANTLHVEGNVVFAEALAKATGKEIEVTVHSGGSLGFKSVDHFDAVGDGAVQIADTPGGFLGGIDPLMNLSSIPFLVKSVDEARVLLEIARPEYEKVFADNNQKLLYASPWPASGIWAKVPVTDVEKLKGVKIRTFDPGGTTAFKNLGAAPIQLAWGDVVPQLATGGISAVLTSAEGGVTQKFVEHTAYFTEINYALPLNFVHMNADVFGGLSPEQQKAVLEAAKTASDRNWQEVTGRTQRNYEKVKADGGTVINTGTDTLLSDLSGAAEDVLKAWAEKVGPRGDAILTEFRSKTSSN</sequence>
<evidence type="ECO:0000313" key="2">
    <source>
        <dbReference type="EMBL" id="GLQ05889.1"/>
    </source>
</evidence>
<evidence type="ECO:0000256" key="1">
    <source>
        <dbReference type="ARBA" id="ARBA00022729"/>
    </source>
</evidence>
<comment type="caution">
    <text evidence="2">The sequence shown here is derived from an EMBL/GenBank/DDBJ whole genome shotgun (WGS) entry which is preliminary data.</text>
</comment>
<accession>A0ABQ5U3M4</accession>